<dbReference type="SUPFAM" id="SSF49899">
    <property type="entry name" value="Concanavalin A-like lectins/glucanases"/>
    <property type="match status" value="1"/>
</dbReference>
<reference evidence="5" key="1">
    <citation type="thesis" date="2020" institute="ProQuest LLC" country="789 East Eisenhower Parkway, Ann Arbor, MI, USA">
        <title>Comparative Genomics and Chromosome Evolution.</title>
        <authorList>
            <person name="Mudd A.B."/>
        </authorList>
    </citation>
    <scope>NUCLEOTIDE SEQUENCE</scope>
    <source>
        <strain evidence="5">Female2</strain>
        <tissue evidence="5">Blood</tissue>
    </source>
</reference>
<dbReference type="CDD" id="cd00063">
    <property type="entry name" value="FN3"/>
    <property type="match status" value="2"/>
</dbReference>
<dbReference type="GO" id="GO:0005737">
    <property type="term" value="C:cytoplasm"/>
    <property type="evidence" value="ECO:0007669"/>
    <property type="project" value="TreeGrafter"/>
</dbReference>
<dbReference type="PROSITE" id="PS50188">
    <property type="entry name" value="B302_SPRY"/>
    <property type="match status" value="1"/>
</dbReference>
<organism evidence="5 6">
    <name type="scientific">Hymenochirus boettgeri</name>
    <name type="common">Congo dwarf clawed frog</name>
    <dbReference type="NCBI Taxonomy" id="247094"/>
    <lineage>
        <taxon>Eukaryota</taxon>
        <taxon>Metazoa</taxon>
        <taxon>Chordata</taxon>
        <taxon>Craniata</taxon>
        <taxon>Vertebrata</taxon>
        <taxon>Euteleostomi</taxon>
        <taxon>Amphibia</taxon>
        <taxon>Batrachia</taxon>
        <taxon>Anura</taxon>
        <taxon>Pipoidea</taxon>
        <taxon>Pipidae</taxon>
        <taxon>Pipinae</taxon>
        <taxon>Hymenochirus</taxon>
    </lineage>
</organism>
<sequence>MPSHYLNTMQGFIQVDQKQIQDTVNTIKSPHLRYGNGGSRTFLKKRASEMHTLLEDAADSLPEQSDIQNPVNKDTNVNSIQTSKEEENNKPEIEFLSPEESNCVLTGTVSKHSETSTEHAEFITPHHTHNASDKTNMKYKKHEITNTLTNSVSENEESLLFSEDENSLVQSVLEINSDEPHDTQSHVFSIVSDGSEILNIHAPELISSVDQEASCQMEDKLEYLDENPMLIPKQVCVGDEITSNIDVLIEEDKGKSLTKTDLEMVSFMNPPDKAAHEVDYFEKFTLIDDKVPNETSFAKSDLILQEGHANVTQCGPYYISETTVDDLYMHGYLDESFYGSVKDVGLESSQREDFSAQITNGIEKDTTPPVKTKDMSLFDEEEGVLEKSLLFPTSYPINPELLEEPPALAFLYKDLYEEAKGTRTKEDNDQSDVESTTSVGTFHSRISDDDGTGIYFEKYNLKDEIPSNSTKPYINRNNEVKEIFYELDDLHPDYKFTPIADSNHVKDIEKLPGNKENNAVQSLETNEPVDDKIHAYQVLAHNTEEPKHNKCMESGQEKIKEKTLRDQIHETISDGRDEELEMQDIYLPYISKTRASPEINFNYVPEILEAQTEEDSRTEEENKIPPVFDDINKIGLDVSKKKEHISRGSIHDEEITKPEQEESQHEAVNGENTEDIEEGTNLGFQTSLGVIPEEEDSFCFENADETAESLDYVIITQDDLQPCENEICENRLLGELGRDDGYDLPADLEQEAKQELEDLGFEVIEPLKPPADLSETNAMKPQSDTYCYTCKSPFSSMEKILGDHKDHNVTSLDDAANDMTINLEDLLEKLKESSMKTEDFVSRVESMFNDVERNYTQNEKILEGQQEKMNQKVVGQRTDKSHKFEELKKMKMEYLYDQMVSFQQNVDSAREILERAEKEIEEKDPVLFLSLHDEINTRLLTALESTLSLEKMPSAFSLFEHHAGNSSQVDQKQIQVPQTPNVKSQEPNSATSTSIAVYWTTDQDDVIEFFQVYCMEEPEQNHDENVLLEEYRVTVKESFCILEDLEPDKCYSVWVMAVNYTGCSLPSDKAPFRTAPSIPVIKAEECTVCWDMAIIRWSTAHPESTESFTLEWCKQYPSEGEGLRSIAGIKNQQFKVSLQPNENYFFYVRAASASGTSEQSEAALISTKGTRFHLMRDTAHPVLELSTDGSVISISEQSEITGIPLVLGEVLPASGCHYWEMTVTRCNGYSIGATFQPSREHYGLEEDSTSWCMQCCSTAVSYSYKFLHNEVFSEVCLTKPPDRIGILLDYRTGRLSFYNVPKGQVLYTFRNRFKEAAHPTFALEVPGELQLHTGIELPPFVRNS</sequence>
<dbReference type="Gene3D" id="2.60.40.10">
    <property type="entry name" value="Immunoglobulins"/>
    <property type="match status" value="2"/>
</dbReference>
<accession>A0A8T2KHM6</accession>
<evidence type="ECO:0000313" key="6">
    <source>
        <dbReference type="Proteomes" id="UP000812440"/>
    </source>
</evidence>
<evidence type="ECO:0000259" key="4">
    <source>
        <dbReference type="PROSITE" id="PS50853"/>
    </source>
</evidence>
<feature type="compositionally biased region" description="Polar residues" evidence="2">
    <location>
        <begin position="62"/>
        <end position="82"/>
    </location>
</feature>
<dbReference type="InterPro" id="IPR013783">
    <property type="entry name" value="Ig-like_fold"/>
</dbReference>
<evidence type="ECO:0000313" key="5">
    <source>
        <dbReference type="EMBL" id="KAG8456529.1"/>
    </source>
</evidence>
<proteinExistence type="predicted"/>
<feature type="domain" description="B30.2/SPRY" evidence="3">
    <location>
        <begin position="1152"/>
        <end position="1340"/>
    </location>
</feature>
<dbReference type="InterPro" id="IPR001870">
    <property type="entry name" value="B30.2/SPRY"/>
</dbReference>
<evidence type="ECO:0008006" key="7">
    <source>
        <dbReference type="Google" id="ProtNLM"/>
    </source>
</evidence>
<dbReference type="Gene3D" id="3.30.160.60">
    <property type="entry name" value="Classic Zinc Finger"/>
    <property type="match status" value="1"/>
</dbReference>
<evidence type="ECO:0000256" key="2">
    <source>
        <dbReference type="SAM" id="MobiDB-lite"/>
    </source>
</evidence>
<protein>
    <recommendedName>
        <fullName evidence="7">Cardiomyopathy-associated protein 5</fullName>
    </recommendedName>
</protein>
<evidence type="ECO:0000256" key="1">
    <source>
        <dbReference type="ARBA" id="ARBA00023054"/>
    </source>
</evidence>
<dbReference type="Proteomes" id="UP000812440">
    <property type="component" value="Chromosome 1"/>
</dbReference>
<keyword evidence="1" id="KW-0175">Coiled coil</keyword>
<feature type="domain" description="Fibronectin type-III" evidence="4">
    <location>
        <begin position="1078"/>
        <end position="1170"/>
    </location>
</feature>
<dbReference type="InterPro" id="IPR036116">
    <property type="entry name" value="FN3_sf"/>
</dbReference>
<dbReference type="PROSITE" id="PS50853">
    <property type="entry name" value="FN3"/>
    <property type="match status" value="2"/>
</dbReference>
<dbReference type="PANTHER" id="PTHR24099:SF7">
    <property type="entry name" value="CARDIOMYOPATHY-ASSOCIATED PROTEIN 5"/>
    <property type="match status" value="1"/>
</dbReference>
<comment type="caution">
    <text evidence="5">The sequence shown here is derived from an EMBL/GenBank/DDBJ whole genome shotgun (WGS) entry which is preliminary data.</text>
</comment>
<dbReference type="PRINTS" id="PR01407">
    <property type="entry name" value="BUTYPHLNCDUF"/>
</dbReference>
<dbReference type="InterPro" id="IPR050617">
    <property type="entry name" value="E3_ligase_FN3/SPRY"/>
</dbReference>
<gene>
    <name evidence="5" type="ORF">GDO86_002348</name>
</gene>
<dbReference type="Pfam" id="PF00041">
    <property type="entry name" value="fn3"/>
    <property type="match status" value="1"/>
</dbReference>
<keyword evidence="6" id="KW-1185">Reference proteome</keyword>
<feature type="region of interest" description="Disordered" evidence="2">
    <location>
        <begin position="422"/>
        <end position="444"/>
    </location>
</feature>
<dbReference type="InterPro" id="IPR003961">
    <property type="entry name" value="FN3_dom"/>
</dbReference>
<dbReference type="InterPro" id="IPR003877">
    <property type="entry name" value="SPRY_dom"/>
</dbReference>
<dbReference type="Pfam" id="PF00622">
    <property type="entry name" value="SPRY"/>
    <property type="match status" value="1"/>
</dbReference>
<dbReference type="SMART" id="SM00449">
    <property type="entry name" value="SPRY"/>
    <property type="match status" value="1"/>
</dbReference>
<dbReference type="SUPFAM" id="SSF49265">
    <property type="entry name" value="Fibronectin type III"/>
    <property type="match status" value="1"/>
</dbReference>
<feature type="region of interest" description="Disordered" evidence="2">
    <location>
        <begin position="967"/>
        <end position="988"/>
    </location>
</feature>
<feature type="region of interest" description="Disordered" evidence="2">
    <location>
        <begin position="59"/>
        <end position="91"/>
    </location>
</feature>
<dbReference type="InterPro" id="IPR043136">
    <property type="entry name" value="B30.2/SPRY_sf"/>
</dbReference>
<dbReference type="EMBL" id="JAACNH010000001">
    <property type="protein sequence ID" value="KAG8456529.1"/>
    <property type="molecule type" value="Genomic_DNA"/>
</dbReference>
<dbReference type="SUPFAM" id="SSF57845">
    <property type="entry name" value="B-box zinc-binding domain"/>
    <property type="match status" value="1"/>
</dbReference>
<dbReference type="SMART" id="SM00060">
    <property type="entry name" value="FN3"/>
    <property type="match status" value="2"/>
</dbReference>
<name>A0A8T2KHM6_9PIPI</name>
<dbReference type="Gene3D" id="2.60.120.920">
    <property type="match status" value="1"/>
</dbReference>
<feature type="domain" description="Fibronectin type-III" evidence="4">
    <location>
        <begin position="976"/>
        <end position="1077"/>
    </location>
</feature>
<dbReference type="InterPro" id="IPR003879">
    <property type="entry name" value="Butyrophylin_SPRY"/>
</dbReference>
<dbReference type="InterPro" id="IPR013320">
    <property type="entry name" value="ConA-like_dom_sf"/>
</dbReference>
<feature type="compositionally biased region" description="Basic and acidic residues" evidence="2">
    <location>
        <begin position="645"/>
        <end position="665"/>
    </location>
</feature>
<dbReference type="OrthoDB" id="9949315at2759"/>
<evidence type="ECO:0000259" key="3">
    <source>
        <dbReference type="PROSITE" id="PS50188"/>
    </source>
</evidence>
<feature type="region of interest" description="Disordered" evidence="2">
    <location>
        <begin position="643"/>
        <end position="674"/>
    </location>
</feature>
<dbReference type="PANTHER" id="PTHR24099">
    <property type="entry name" value="E3 UBIQUITIN-PROTEIN LIGASE TRIM36-RELATED"/>
    <property type="match status" value="1"/>
</dbReference>